<organism evidence="4 5">
    <name type="scientific">Ceutorhynchus assimilis</name>
    <name type="common">cabbage seed weevil</name>
    <dbReference type="NCBI Taxonomy" id="467358"/>
    <lineage>
        <taxon>Eukaryota</taxon>
        <taxon>Metazoa</taxon>
        <taxon>Ecdysozoa</taxon>
        <taxon>Arthropoda</taxon>
        <taxon>Hexapoda</taxon>
        <taxon>Insecta</taxon>
        <taxon>Pterygota</taxon>
        <taxon>Neoptera</taxon>
        <taxon>Endopterygota</taxon>
        <taxon>Coleoptera</taxon>
        <taxon>Polyphaga</taxon>
        <taxon>Cucujiformia</taxon>
        <taxon>Curculionidae</taxon>
        <taxon>Ceutorhynchinae</taxon>
        <taxon>Ceutorhynchus</taxon>
    </lineage>
</organism>
<proteinExistence type="predicted"/>
<dbReference type="InterPro" id="IPR031942">
    <property type="entry name" value="DUF4774"/>
</dbReference>
<protein>
    <recommendedName>
        <fullName evidence="3">DUF4774 domain-containing protein</fullName>
    </recommendedName>
</protein>
<feature type="region of interest" description="Disordered" evidence="1">
    <location>
        <begin position="139"/>
        <end position="208"/>
    </location>
</feature>
<feature type="chain" id="PRO_5040447725" description="DUF4774 domain-containing protein" evidence="2">
    <location>
        <begin position="19"/>
        <end position="553"/>
    </location>
</feature>
<dbReference type="OrthoDB" id="8194084at2759"/>
<dbReference type="EMBL" id="OU892283">
    <property type="protein sequence ID" value="CAG9771268.1"/>
    <property type="molecule type" value="Genomic_DNA"/>
</dbReference>
<dbReference type="Pfam" id="PF15999">
    <property type="entry name" value="DUF4774"/>
    <property type="match status" value="1"/>
</dbReference>
<feature type="region of interest" description="Disordered" evidence="1">
    <location>
        <begin position="375"/>
        <end position="424"/>
    </location>
</feature>
<dbReference type="Proteomes" id="UP001152799">
    <property type="component" value="Chromosome 7"/>
</dbReference>
<feature type="signal peptide" evidence="2">
    <location>
        <begin position="1"/>
        <end position="18"/>
    </location>
</feature>
<feature type="compositionally biased region" description="Basic and acidic residues" evidence="1">
    <location>
        <begin position="538"/>
        <end position="553"/>
    </location>
</feature>
<accession>A0A9N9MWA2</accession>
<feature type="compositionally biased region" description="Low complexity" evidence="1">
    <location>
        <begin position="282"/>
        <end position="293"/>
    </location>
</feature>
<evidence type="ECO:0000259" key="3">
    <source>
        <dbReference type="Pfam" id="PF15999"/>
    </source>
</evidence>
<reference evidence="4" key="1">
    <citation type="submission" date="2022-01" db="EMBL/GenBank/DDBJ databases">
        <authorList>
            <person name="King R."/>
        </authorList>
    </citation>
    <scope>NUCLEOTIDE SEQUENCE</scope>
</reference>
<gene>
    <name evidence="4" type="ORF">CEUTPL_LOCUS11706</name>
</gene>
<keyword evidence="2" id="KW-0732">Signal</keyword>
<name>A0A9N9MWA2_9CUCU</name>
<feature type="region of interest" description="Disordered" evidence="1">
    <location>
        <begin position="458"/>
        <end position="553"/>
    </location>
</feature>
<feature type="region of interest" description="Disordered" evidence="1">
    <location>
        <begin position="281"/>
        <end position="314"/>
    </location>
</feature>
<evidence type="ECO:0000256" key="1">
    <source>
        <dbReference type="SAM" id="MobiDB-lite"/>
    </source>
</evidence>
<evidence type="ECO:0000313" key="4">
    <source>
        <dbReference type="EMBL" id="CAG9771268.1"/>
    </source>
</evidence>
<sequence>MLLKSLCLLVFLAVLATAQKSQSNAKDEPAKQQVLIATPISLAQNQKAGSVPQELRQFYARQQYAPEVYGLTYAQPQYQNGAGISRLQPQIVLYGPGGQGQPILINPGNPPGNFLIPQGPGPNVIVRNNNPQAGFPVAGYPKPAHIPPIEKDAEEVPTNPSKIPPLQSDAKPSVQPKTKPEKLETFNEPNQPEQKPQEGQYPQLNTGNLRPGQRFFILNGDSMYNNYPFEAVQPNFKYTNVESYPQTAPSGFAQEPPQYLQDDRYQQQSITSLPDLVLRNSQPQNLPQQNTQQYANNQKDSEDKAGQQYFNPNSLFGQNQEYQPYFVDQQGQFLSQPGPYQNQFLSQQGPLFQNQQGQIQNQQGQLFQNQQGQLFQGQQGQIPSQQGQLFQSQQGQIQNQQGQFQSQQEPAAEQPNPKSSIVPPHLIGQFRFTPNSVPELYQFRDDLENDAIIVDASYDSPNSLDGRGGNFKAEESSTTLVPQPAEKEPESSMAQAAPQGTAIAGPGGVAGSAPRGTALVGKGGLAVSSPQATAVAGTKDEEKKNKRPSRKDA</sequence>
<feature type="compositionally biased region" description="Low complexity" evidence="1">
    <location>
        <begin position="375"/>
        <end position="408"/>
    </location>
</feature>
<evidence type="ECO:0000256" key="2">
    <source>
        <dbReference type="SAM" id="SignalP"/>
    </source>
</evidence>
<keyword evidence="5" id="KW-1185">Reference proteome</keyword>
<evidence type="ECO:0000313" key="5">
    <source>
        <dbReference type="Proteomes" id="UP001152799"/>
    </source>
</evidence>
<dbReference type="AlphaFoldDB" id="A0A9N9MWA2"/>
<feature type="domain" description="DUF4774" evidence="3">
    <location>
        <begin position="493"/>
        <end position="538"/>
    </location>
</feature>